<protein>
    <recommendedName>
        <fullName evidence="4">Conidiation-specific protein 6</fullName>
    </recommendedName>
</protein>
<dbReference type="Pfam" id="PF10346">
    <property type="entry name" value="Con-6"/>
    <property type="match status" value="1"/>
</dbReference>
<accession>A0A0D7B2Y2</accession>
<evidence type="ECO:0000313" key="2">
    <source>
        <dbReference type="EMBL" id="KIY64953.1"/>
    </source>
</evidence>
<evidence type="ECO:0008006" key="4">
    <source>
        <dbReference type="Google" id="ProtNLM"/>
    </source>
</evidence>
<gene>
    <name evidence="2" type="ORF">CYLTODRAFT_424761</name>
</gene>
<dbReference type="AlphaFoldDB" id="A0A0D7B2Y2"/>
<proteinExistence type="predicted"/>
<feature type="region of interest" description="Disordered" evidence="1">
    <location>
        <begin position="1"/>
        <end position="31"/>
    </location>
</feature>
<organism evidence="2 3">
    <name type="scientific">Cylindrobasidium torrendii FP15055 ss-10</name>
    <dbReference type="NCBI Taxonomy" id="1314674"/>
    <lineage>
        <taxon>Eukaryota</taxon>
        <taxon>Fungi</taxon>
        <taxon>Dikarya</taxon>
        <taxon>Basidiomycota</taxon>
        <taxon>Agaricomycotina</taxon>
        <taxon>Agaricomycetes</taxon>
        <taxon>Agaricomycetidae</taxon>
        <taxon>Agaricales</taxon>
        <taxon>Marasmiineae</taxon>
        <taxon>Physalacriaceae</taxon>
        <taxon>Cylindrobasidium</taxon>
    </lineage>
</organism>
<feature type="region of interest" description="Disordered" evidence="1">
    <location>
        <begin position="66"/>
        <end position="88"/>
    </location>
</feature>
<evidence type="ECO:0000256" key="1">
    <source>
        <dbReference type="SAM" id="MobiDB-lite"/>
    </source>
</evidence>
<dbReference type="EMBL" id="KN880611">
    <property type="protein sequence ID" value="KIY64953.1"/>
    <property type="molecule type" value="Genomic_DNA"/>
</dbReference>
<sequence length="88" mass="9378">MHPSEKSPKVAAQKAAHTTEKHADGAVEGADPRAHANHILGGYKSVLQNPNAPEYSKQHAREVLLMEGADDVASEPDSQRAPNPNASF</sequence>
<feature type="compositionally biased region" description="Basic and acidic residues" evidence="1">
    <location>
        <begin position="17"/>
        <end position="31"/>
    </location>
</feature>
<dbReference type="OrthoDB" id="5419162at2759"/>
<dbReference type="InterPro" id="IPR018824">
    <property type="entry name" value="Conidiation-specific_6"/>
</dbReference>
<evidence type="ECO:0000313" key="3">
    <source>
        <dbReference type="Proteomes" id="UP000054007"/>
    </source>
</evidence>
<name>A0A0D7B2Y2_9AGAR</name>
<reference evidence="2 3" key="1">
    <citation type="journal article" date="2015" name="Fungal Genet. Biol.">
        <title>Evolution of novel wood decay mechanisms in Agaricales revealed by the genome sequences of Fistulina hepatica and Cylindrobasidium torrendii.</title>
        <authorList>
            <person name="Floudas D."/>
            <person name="Held B.W."/>
            <person name="Riley R."/>
            <person name="Nagy L.G."/>
            <person name="Koehler G."/>
            <person name="Ransdell A.S."/>
            <person name="Younus H."/>
            <person name="Chow J."/>
            <person name="Chiniquy J."/>
            <person name="Lipzen A."/>
            <person name="Tritt A."/>
            <person name="Sun H."/>
            <person name="Haridas S."/>
            <person name="LaButti K."/>
            <person name="Ohm R.A."/>
            <person name="Kues U."/>
            <person name="Blanchette R.A."/>
            <person name="Grigoriev I.V."/>
            <person name="Minto R.E."/>
            <person name="Hibbett D.S."/>
        </authorList>
    </citation>
    <scope>NUCLEOTIDE SEQUENCE [LARGE SCALE GENOMIC DNA]</scope>
    <source>
        <strain evidence="2 3">FP15055 ss-10</strain>
    </source>
</reference>
<keyword evidence="3" id="KW-1185">Reference proteome</keyword>
<dbReference type="Proteomes" id="UP000054007">
    <property type="component" value="Unassembled WGS sequence"/>
</dbReference>